<organism evidence="6 7">
    <name type="scientific">Undibacterium oligocarboniphilum</name>
    <dbReference type="NCBI Taxonomy" id="666702"/>
    <lineage>
        <taxon>Bacteria</taxon>
        <taxon>Pseudomonadati</taxon>
        <taxon>Pseudomonadota</taxon>
        <taxon>Betaproteobacteria</taxon>
        <taxon>Burkholderiales</taxon>
        <taxon>Oxalobacteraceae</taxon>
        <taxon>Undibacterium</taxon>
    </lineage>
</organism>
<gene>
    <name evidence="6" type="ORF">HV832_06530</name>
</gene>
<name>A0A850QJC8_9BURK</name>
<evidence type="ECO:0000259" key="5">
    <source>
        <dbReference type="Pfam" id="PF01168"/>
    </source>
</evidence>
<dbReference type="AlphaFoldDB" id="A0A850QJC8"/>
<dbReference type="PROSITE" id="PS01211">
    <property type="entry name" value="UPF0001"/>
    <property type="match status" value="1"/>
</dbReference>
<dbReference type="Pfam" id="PF01168">
    <property type="entry name" value="Ala_racemase_N"/>
    <property type="match status" value="1"/>
</dbReference>
<dbReference type="PIRSF" id="PIRSF004848">
    <property type="entry name" value="YBL036c_PLPDEIII"/>
    <property type="match status" value="1"/>
</dbReference>
<dbReference type="EMBL" id="JABXYJ010000003">
    <property type="protein sequence ID" value="NVO77483.1"/>
    <property type="molecule type" value="Genomic_DNA"/>
</dbReference>
<dbReference type="InterPro" id="IPR011078">
    <property type="entry name" value="PyrdxlP_homeostasis"/>
</dbReference>
<proteinExistence type="inferred from homology"/>
<dbReference type="InterPro" id="IPR001608">
    <property type="entry name" value="Ala_racemase_N"/>
</dbReference>
<feature type="domain" description="Alanine racemase N-terminal" evidence="5">
    <location>
        <begin position="28"/>
        <end position="230"/>
    </location>
</feature>
<feature type="modified residue" description="N6-(pyridoxal phosphate)lysine" evidence="2 3">
    <location>
        <position position="36"/>
    </location>
</feature>
<evidence type="ECO:0000256" key="1">
    <source>
        <dbReference type="ARBA" id="ARBA00022898"/>
    </source>
</evidence>
<dbReference type="Proteomes" id="UP000588051">
    <property type="component" value="Unassembled WGS sequence"/>
</dbReference>
<dbReference type="CDD" id="cd06824">
    <property type="entry name" value="PLPDE_III_Yggs_like"/>
    <property type="match status" value="1"/>
</dbReference>
<comment type="cofactor">
    <cofactor evidence="3">
        <name>pyridoxal 5'-phosphate</name>
        <dbReference type="ChEBI" id="CHEBI:597326"/>
    </cofactor>
</comment>
<accession>A0A850QJC8</accession>
<dbReference type="NCBIfam" id="TIGR00044">
    <property type="entry name" value="YggS family pyridoxal phosphate-dependent enzyme"/>
    <property type="match status" value="1"/>
</dbReference>
<comment type="similarity">
    <text evidence="2 4">Belongs to the pyridoxal phosphate-binding protein YggS/PROSC family.</text>
</comment>
<evidence type="ECO:0000256" key="4">
    <source>
        <dbReference type="RuleBase" id="RU004514"/>
    </source>
</evidence>
<evidence type="ECO:0000313" key="6">
    <source>
        <dbReference type="EMBL" id="NVO77483.1"/>
    </source>
</evidence>
<dbReference type="FunFam" id="3.20.20.10:FF:000018">
    <property type="entry name" value="Pyridoxal phosphate homeostasis protein"/>
    <property type="match status" value="1"/>
</dbReference>
<keyword evidence="1 2" id="KW-0663">Pyridoxal phosphate</keyword>
<comment type="caution">
    <text evidence="6">The sequence shown here is derived from an EMBL/GenBank/DDBJ whole genome shotgun (WGS) entry which is preliminary data.</text>
</comment>
<keyword evidence="7" id="KW-1185">Reference proteome</keyword>
<dbReference type="SUPFAM" id="SSF51419">
    <property type="entry name" value="PLP-binding barrel"/>
    <property type="match status" value="1"/>
</dbReference>
<comment type="function">
    <text evidence="2">Pyridoxal 5'-phosphate (PLP)-binding protein, which is involved in PLP homeostasis.</text>
</comment>
<dbReference type="RefSeq" id="WP_176802748.1">
    <property type="nucleotide sequence ID" value="NZ_JABXYJ010000003.1"/>
</dbReference>
<reference evidence="6 7" key="1">
    <citation type="submission" date="2020-06" db="EMBL/GenBank/DDBJ databases">
        <authorList>
            <person name="Qiu C."/>
            <person name="Liu Z."/>
        </authorList>
    </citation>
    <scope>NUCLEOTIDE SEQUENCE [LARGE SCALE GENOMIC DNA]</scope>
    <source>
        <strain evidence="6 7">EM 1</strain>
    </source>
</reference>
<sequence>MSLISDNLQAVLSDIRRTELQYGRPASSVRLLAVSKTFGTDAIIEAARCGQRAFGENYLQEALDKIAFLKQSVPEFTLEWHFIGPIQSNKTKPIAEHFDWVHSVDREKIAHRLSEQRPPDYPDLNICLQVNISGEDSKSGVSPDDVLVLAERISGLPKIRLRGLMAVPAPVTDFVAQREAFQRLHALQNQLIARGISLDTLSMGMSSDIHAAIAEGSTMVRIGTGIFGSRNYAK</sequence>
<dbReference type="Gene3D" id="3.20.20.10">
    <property type="entry name" value="Alanine racemase"/>
    <property type="match status" value="1"/>
</dbReference>
<protein>
    <recommendedName>
        <fullName evidence="2">Pyridoxal phosphate homeostasis protein</fullName>
        <shortName evidence="2">PLP homeostasis protein</shortName>
    </recommendedName>
</protein>
<evidence type="ECO:0000256" key="3">
    <source>
        <dbReference type="PIRSR" id="PIRSR004848-1"/>
    </source>
</evidence>
<dbReference type="HAMAP" id="MF_02087">
    <property type="entry name" value="PLP_homeostasis"/>
    <property type="match status" value="1"/>
</dbReference>
<dbReference type="PANTHER" id="PTHR10146:SF14">
    <property type="entry name" value="PYRIDOXAL PHOSPHATE HOMEOSTASIS PROTEIN"/>
    <property type="match status" value="1"/>
</dbReference>
<evidence type="ECO:0000256" key="2">
    <source>
        <dbReference type="HAMAP-Rule" id="MF_02087"/>
    </source>
</evidence>
<dbReference type="PANTHER" id="PTHR10146">
    <property type="entry name" value="PROLINE SYNTHETASE CO-TRANSCRIBED BACTERIAL HOMOLOG PROTEIN"/>
    <property type="match status" value="1"/>
</dbReference>
<dbReference type="InterPro" id="IPR029066">
    <property type="entry name" value="PLP-binding_barrel"/>
</dbReference>
<dbReference type="GO" id="GO:0030170">
    <property type="term" value="F:pyridoxal phosphate binding"/>
    <property type="evidence" value="ECO:0007669"/>
    <property type="project" value="UniProtKB-UniRule"/>
</dbReference>
<evidence type="ECO:0000313" key="7">
    <source>
        <dbReference type="Proteomes" id="UP000588051"/>
    </source>
</evidence>